<comment type="catalytic activity">
    <reaction evidence="3">
        <text>N-terminal L-alanyl-[ribosomal protein bS18] + acetyl-CoA = N-terminal N(alpha)-acetyl-L-alanyl-[ribosomal protein bS18] + CoA + H(+)</text>
        <dbReference type="Rhea" id="RHEA:43756"/>
        <dbReference type="Rhea" id="RHEA-COMP:10676"/>
        <dbReference type="Rhea" id="RHEA-COMP:10677"/>
        <dbReference type="ChEBI" id="CHEBI:15378"/>
        <dbReference type="ChEBI" id="CHEBI:57287"/>
        <dbReference type="ChEBI" id="CHEBI:57288"/>
        <dbReference type="ChEBI" id="CHEBI:64718"/>
        <dbReference type="ChEBI" id="CHEBI:83683"/>
        <dbReference type="EC" id="2.3.1.266"/>
    </reaction>
</comment>
<evidence type="ECO:0000313" key="6">
    <source>
        <dbReference type="Proteomes" id="UP001595379"/>
    </source>
</evidence>
<protein>
    <recommendedName>
        <fullName evidence="3">[Ribosomal protein bS18]-alanine N-acetyltransferase</fullName>
        <ecNumber evidence="3">2.3.1.266</ecNumber>
    </recommendedName>
</protein>
<dbReference type="CDD" id="cd04301">
    <property type="entry name" value="NAT_SF"/>
    <property type="match status" value="1"/>
</dbReference>
<comment type="subcellular location">
    <subcellularLocation>
        <location evidence="3">Cytoplasm</location>
    </subcellularLocation>
</comment>
<comment type="similarity">
    <text evidence="3">Belongs to the acetyltransferase family. RimI subfamily.</text>
</comment>
<evidence type="ECO:0000256" key="1">
    <source>
        <dbReference type="ARBA" id="ARBA00022679"/>
    </source>
</evidence>
<dbReference type="InterPro" id="IPR006464">
    <property type="entry name" value="AcTrfase_RimI/Ard1"/>
</dbReference>
<evidence type="ECO:0000256" key="2">
    <source>
        <dbReference type="ARBA" id="ARBA00023315"/>
    </source>
</evidence>
<dbReference type="Pfam" id="PF00583">
    <property type="entry name" value="Acetyltransf_1"/>
    <property type="match status" value="1"/>
</dbReference>
<keyword evidence="5" id="KW-0687">Ribonucleoprotein</keyword>
<organism evidence="5 6">
    <name type="scientific">Hyphobacterium vulgare</name>
    <dbReference type="NCBI Taxonomy" id="1736751"/>
    <lineage>
        <taxon>Bacteria</taxon>
        <taxon>Pseudomonadati</taxon>
        <taxon>Pseudomonadota</taxon>
        <taxon>Alphaproteobacteria</taxon>
        <taxon>Maricaulales</taxon>
        <taxon>Maricaulaceae</taxon>
        <taxon>Hyphobacterium</taxon>
    </lineage>
</organism>
<dbReference type="PANTHER" id="PTHR43877">
    <property type="entry name" value="AMINOALKYLPHOSPHONATE N-ACETYLTRANSFERASE-RELATED-RELATED"/>
    <property type="match status" value="1"/>
</dbReference>
<dbReference type="PANTHER" id="PTHR43877:SF2">
    <property type="entry name" value="AMINOALKYLPHOSPHONATE N-ACETYLTRANSFERASE-RELATED"/>
    <property type="match status" value="1"/>
</dbReference>
<keyword evidence="6" id="KW-1185">Reference proteome</keyword>
<dbReference type="NCBIfam" id="TIGR01575">
    <property type="entry name" value="rimI"/>
    <property type="match status" value="1"/>
</dbReference>
<dbReference type="GO" id="GO:0005840">
    <property type="term" value="C:ribosome"/>
    <property type="evidence" value="ECO:0007669"/>
    <property type="project" value="UniProtKB-KW"/>
</dbReference>
<comment type="function">
    <text evidence="3">Acetylates the N-terminal alanine of ribosomal protein bS18.</text>
</comment>
<keyword evidence="2 5" id="KW-0012">Acyltransferase</keyword>
<gene>
    <name evidence="5" type="primary">rimI</name>
    <name evidence="5" type="ORF">ACFOOR_08130</name>
</gene>
<dbReference type="EMBL" id="JBHRSV010000016">
    <property type="protein sequence ID" value="MFC2926071.1"/>
    <property type="molecule type" value="Genomic_DNA"/>
</dbReference>
<feature type="domain" description="N-acetyltransferase" evidence="4">
    <location>
        <begin position="1"/>
        <end position="138"/>
    </location>
</feature>
<proteinExistence type="inferred from homology"/>
<dbReference type="SUPFAM" id="SSF55729">
    <property type="entry name" value="Acyl-CoA N-acyltransferases (Nat)"/>
    <property type="match status" value="1"/>
</dbReference>
<keyword evidence="3" id="KW-0963">Cytoplasm</keyword>
<comment type="caution">
    <text evidence="5">The sequence shown here is derived from an EMBL/GenBank/DDBJ whole genome shotgun (WGS) entry which is preliminary data.</text>
</comment>
<evidence type="ECO:0000259" key="4">
    <source>
        <dbReference type="PROSITE" id="PS51186"/>
    </source>
</evidence>
<dbReference type="PROSITE" id="PS51186">
    <property type="entry name" value="GNAT"/>
    <property type="match status" value="1"/>
</dbReference>
<accession>A0ABV6ZX61</accession>
<dbReference type="InterPro" id="IPR000182">
    <property type="entry name" value="GNAT_dom"/>
</dbReference>
<dbReference type="Gene3D" id="3.40.630.30">
    <property type="match status" value="1"/>
</dbReference>
<dbReference type="EC" id="2.3.1.266" evidence="3"/>
<dbReference type="InterPro" id="IPR050832">
    <property type="entry name" value="Bact_Acetyltransf"/>
</dbReference>
<dbReference type="InterPro" id="IPR016181">
    <property type="entry name" value="Acyl_CoA_acyltransferase"/>
</dbReference>
<keyword evidence="1 5" id="KW-0808">Transferase</keyword>
<keyword evidence="5" id="KW-0689">Ribosomal protein</keyword>
<evidence type="ECO:0000256" key="3">
    <source>
        <dbReference type="RuleBase" id="RU363094"/>
    </source>
</evidence>
<evidence type="ECO:0000313" key="5">
    <source>
        <dbReference type="EMBL" id="MFC2926071.1"/>
    </source>
</evidence>
<name>A0ABV6ZX61_9PROT</name>
<sequence>MTPDFTALARIHAEGFDRPWSASELERLAAMDGMILTIRPEAGEPVGFALLQSVLDEAEVLTLAVTRTARGHGRGRALLEAAESAARERGARRVFLDVSDRNRAGLALYRAAGFRETGRRRAYYSDGSDAILMEKTLPGLDASGRTA</sequence>
<reference evidence="6" key="1">
    <citation type="journal article" date="2019" name="Int. J. Syst. Evol. Microbiol.">
        <title>The Global Catalogue of Microorganisms (GCM) 10K type strain sequencing project: providing services to taxonomists for standard genome sequencing and annotation.</title>
        <authorList>
            <consortium name="The Broad Institute Genomics Platform"/>
            <consortium name="The Broad Institute Genome Sequencing Center for Infectious Disease"/>
            <person name="Wu L."/>
            <person name="Ma J."/>
        </authorList>
    </citation>
    <scope>NUCLEOTIDE SEQUENCE [LARGE SCALE GENOMIC DNA]</scope>
    <source>
        <strain evidence="6">KCTC 52487</strain>
    </source>
</reference>
<dbReference type="GO" id="GO:0008999">
    <property type="term" value="F:protein-N-terminal-alanine acetyltransferase activity"/>
    <property type="evidence" value="ECO:0007669"/>
    <property type="project" value="UniProtKB-EC"/>
</dbReference>
<dbReference type="Proteomes" id="UP001595379">
    <property type="component" value="Unassembled WGS sequence"/>
</dbReference>
<dbReference type="RefSeq" id="WP_343164392.1">
    <property type="nucleotide sequence ID" value="NZ_JBHRSV010000016.1"/>
</dbReference>